<protein>
    <recommendedName>
        <fullName evidence="2">Regulator component</fullName>
    </recommendedName>
</protein>
<reference evidence="1" key="1">
    <citation type="submission" date="2022-10" db="EMBL/GenBank/DDBJ databases">
        <title>The complete genomes of actinobacterial strains from the NBC collection.</title>
        <authorList>
            <person name="Joergensen T.S."/>
            <person name="Alvarez Arevalo M."/>
            <person name="Sterndorff E.B."/>
            <person name="Faurdal D."/>
            <person name="Vuksanovic O."/>
            <person name="Mourched A.-S."/>
            <person name="Charusanti P."/>
            <person name="Shaw S."/>
            <person name="Blin K."/>
            <person name="Weber T."/>
        </authorList>
    </citation>
    <scope>NUCLEOTIDE SEQUENCE</scope>
    <source>
        <strain evidence="1">NBC_00003</strain>
    </source>
</reference>
<proteinExistence type="predicted"/>
<evidence type="ECO:0008006" key="2">
    <source>
        <dbReference type="Google" id="ProtNLM"/>
    </source>
</evidence>
<organism evidence="1">
    <name type="scientific">Streptomyces sp. NBC_00003</name>
    <dbReference type="NCBI Taxonomy" id="2903608"/>
    <lineage>
        <taxon>Bacteria</taxon>
        <taxon>Bacillati</taxon>
        <taxon>Actinomycetota</taxon>
        <taxon>Actinomycetes</taxon>
        <taxon>Kitasatosporales</taxon>
        <taxon>Streptomycetaceae</taxon>
        <taxon>Streptomyces</taxon>
    </lineage>
</organism>
<evidence type="ECO:0000313" key="1">
    <source>
        <dbReference type="EMBL" id="WTW59438.1"/>
    </source>
</evidence>
<name>A0AAU2UWT2_9ACTN</name>
<accession>A0AAU2UWT2</accession>
<dbReference type="AlphaFoldDB" id="A0AAU2UWT2"/>
<dbReference type="EMBL" id="CP108318">
    <property type="protein sequence ID" value="WTW59438.1"/>
    <property type="molecule type" value="Genomic_DNA"/>
</dbReference>
<sequence length="180" mass="19826">MLRGRKELTRRCQEVLDRLTLPRPFSLDAFCRQLSQSRGRPLHLHALPGRAATAGACGLWLATDTDDHIFYEPRTTKPHQEHIILHELAHLLFNHHTLGGADGSATAGLLPDLDPSLIRRLFARTGYSTVQEQEAEMLASLLRASALRGRGMRPGGVLGELQAGLGVGEPYEGEAHRRGE</sequence>
<gene>
    <name evidence="1" type="ORF">OG549_01570</name>
</gene>